<dbReference type="EMBL" id="JADEXG010000035">
    <property type="protein sequence ID" value="MBE9078577.1"/>
    <property type="molecule type" value="Genomic_DNA"/>
</dbReference>
<dbReference type="InterPro" id="IPR051680">
    <property type="entry name" value="ATP-dep_Glu-Cys_Ligase-2"/>
</dbReference>
<dbReference type="AlphaFoldDB" id="A0A8J7DC64"/>
<dbReference type="PIRSF" id="PIRSF005522">
    <property type="entry name" value="UCP005522"/>
    <property type="match status" value="1"/>
</dbReference>
<evidence type="ECO:0000313" key="2">
    <source>
        <dbReference type="EMBL" id="MBE9078577.1"/>
    </source>
</evidence>
<gene>
    <name evidence="2" type="ORF">IQ241_14955</name>
</gene>
<dbReference type="SUPFAM" id="SSF56059">
    <property type="entry name" value="Glutathione synthetase ATP-binding domain-like"/>
    <property type="match status" value="1"/>
</dbReference>
<evidence type="ECO:0000259" key="1">
    <source>
        <dbReference type="Pfam" id="PF14403"/>
    </source>
</evidence>
<organism evidence="2 3">
    <name type="scientific">Vasconcelosia minhoensis LEGE 07310</name>
    <dbReference type="NCBI Taxonomy" id="915328"/>
    <lineage>
        <taxon>Bacteria</taxon>
        <taxon>Bacillati</taxon>
        <taxon>Cyanobacteriota</taxon>
        <taxon>Cyanophyceae</taxon>
        <taxon>Nodosilineales</taxon>
        <taxon>Cymatolegaceae</taxon>
        <taxon>Vasconcelosia</taxon>
        <taxon>Vasconcelosia minhoensis</taxon>
    </lineage>
</organism>
<dbReference type="InterPro" id="IPR025841">
    <property type="entry name" value="CP_ATPgrasp_2"/>
</dbReference>
<dbReference type="PANTHER" id="PTHR34595:SF7">
    <property type="entry name" value="SLL1039 PROTEIN"/>
    <property type="match status" value="1"/>
</dbReference>
<sequence length="468" mass="51651">MLFDAYAPQKFYDEYFAAAGQPRAVVEPLLQWFREQPPEAALQAQAKAQQVLEELGATFTFDGEERVLPFDILPRMIAAPVWETLTAGLKQRVMALNQFCADIYGEQKIVKDGVIPREIVESAVGFLPGCMGMKPPKGIWCHISGTDLIRDREGQWHVLEDNLRVPSGIAYVLKNRQAMQRVLPGLLAQYEIEPVETYGQVLERTLRQLGDGAIAVLTPGPDESAYSEHAMLAKQTGAALVEPEALTLVDGCLQRQTPQGLKPIDIIYRRGDTQLINRISLDGYDSGLEGIIDLCQQGRLTLANAMGTGIADDKVIYACVPDMIRYYLDESPKLPNVPTYLCWRDSDRSYVLDHLDQLVVKSASEEGGKGMLVGPNASQSERADFAERIKQDPRGYMAQPTVYLSQIPTFIDDSPAGRHTDLRPYILHQGDDIHVHPGGLTRVALTEGSLVVNSTQGGGSKDTWILGS</sequence>
<dbReference type="Pfam" id="PF14403">
    <property type="entry name" value="CP_ATPgrasp_2"/>
    <property type="match status" value="1"/>
</dbReference>
<dbReference type="Proteomes" id="UP000636505">
    <property type="component" value="Unassembled WGS sequence"/>
</dbReference>
<comment type="caution">
    <text evidence="2">The sequence shown here is derived from an EMBL/GenBank/DDBJ whole genome shotgun (WGS) entry which is preliminary data.</text>
</comment>
<dbReference type="Gene3D" id="3.40.50.11290">
    <property type="match status" value="1"/>
</dbReference>
<keyword evidence="3" id="KW-1185">Reference proteome</keyword>
<feature type="domain" description="Circularly permuted ATP-grasp type 2" evidence="1">
    <location>
        <begin position="74"/>
        <end position="444"/>
    </location>
</feature>
<dbReference type="RefSeq" id="WP_193908554.1">
    <property type="nucleotide sequence ID" value="NZ_JADEXG010000035.1"/>
</dbReference>
<accession>A0A8J7DC64</accession>
<name>A0A8J7DC64_9CYAN</name>
<dbReference type="Gene3D" id="3.30.1490.270">
    <property type="match status" value="1"/>
</dbReference>
<reference evidence="2" key="1">
    <citation type="submission" date="2020-10" db="EMBL/GenBank/DDBJ databases">
        <authorList>
            <person name="Castelo-Branco R."/>
            <person name="Eusebio N."/>
            <person name="Adriana R."/>
            <person name="Vieira A."/>
            <person name="Brugerolle De Fraissinette N."/>
            <person name="Rezende De Castro R."/>
            <person name="Schneider M.P."/>
            <person name="Vasconcelos V."/>
            <person name="Leao P.N."/>
        </authorList>
    </citation>
    <scope>NUCLEOTIDE SEQUENCE</scope>
    <source>
        <strain evidence="2">LEGE 07310</strain>
    </source>
</reference>
<proteinExistence type="predicted"/>
<evidence type="ECO:0000313" key="3">
    <source>
        <dbReference type="Proteomes" id="UP000636505"/>
    </source>
</evidence>
<protein>
    <submittedName>
        <fullName evidence="2">Circularly permuted type 2 ATP-grasp protein</fullName>
    </submittedName>
</protein>
<dbReference type="PANTHER" id="PTHR34595">
    <property type="entry name" value="BLR5612 PROTEIN"/>
    <property type="match status" value="1"/>
</dbReference>
<dbReference type="InterPro" id="IPR016450">
    <property type="entry name" value="UCP005522"/>
</dbReference>